<name>A0A3B0VI28_9ZZZZ</name>
<dbReference type="InterPro" id="IPR012340">
    <property type="entry name" value="NA-bd_OB-fold"/>
</dbReference>
<evidence type="ECO:0000256" key="1">
    <source>
        <dbReference type="ARBA" id="ARBA00013166"/>
    </source>
</evidence>
<evidence type="ECO:0000256" key="4">
    <source>
        <dbReference type="ARBA" id="ARBA00022741"/>
    </source>
</evidence>
<gene>
    <name evidence="8" type="ORF">MNBD_CHLOROFLEXI01-427</name>
</gene>
<dbReference type="PROSITE" id="PS50862">
    <property type="entry name" value="AA_TRNA_LIGASE_II"/>
    <property type="match status" value="1"/>
</dbReference>
<protein>
    <recommendedName>
        <fullName evidence="1">lysine--tRNA ligase</fullName>
        <ecNumber evidence="1">6.1.1.6</ecNumber>
    </recommendedName>
</protein>
<dbReference type="EC" id="6.1.1.6" evidence="1"/>
<sequence length="422" mass="48455">QLFVRRDAIDEESHRIFRKLLDLGDFVQASGVLFRTRTGEVSLSVSEWKLLSKAVSPLPVGKEQEVDGETVRYSAFSDVEERYRQRYADLAVNPEVRDLFKTRAKVISALRRYFEDHDFLEVETPILQPLYGGAAARPFTTHHNQLKQELYLRISFELYLKKLLVGGIERVFEIGRDFRNEGVSFKHNPEFTMLEFYAAYWDYHDVMAFTEGMVKFVAEHVLGKTEVSYQGQTISLAQDWPRITMRDAIKQFAEIDYMEFPDAPSLANAIREHGGHAPVGASWGKLIDGLFGDFVEPKLIQPTFITTYPRDISPLAKAIPGDPLHVERFEFFIAGMEMGNAFTELNDPIDQQKRFEDLQKLFAKEDDELNPIDEDYLHAMRYGMPPNGGFGVGIDRLVMLLTDQSTIREVLLFPHLRERGEG</sequence>
<feature type="domain" description="Aminoacyl-transfer RNA synthetases class-II family profile" evidence="7">
    <location>
        <begin position="100"/>
        <end position="414"/>
    </location>
</feature>
<dbReference type="InterPro" id="IPR045864">
    <property type="entry name" value="aa-tRNA-synth_II/BPL/LPL"/>
</dbReference>
<dbReference type="SUPFAM" id="SSF55681">
    <property type="entry name" value="Class II aaRS and biotin synthetases"/>
    <property type="match status" value="1"/>
</dbReference>
<dbReference type="GO" id="GO:0006430">
    <property type="term" value="P:lysyl-tRNA aminoacylation"/>
    <property type="evidence" value="ECO:0007669"/>
    <property type="project" value="InterPro"/>
</dbReference>
<dbReference type="GO" id="GO:0004824">
    <property type="term" value="F:lysine-tRNA ligase activity"/>
    <property type="evidence" value="ECO:0007669"/>
    <property type="project" value="UniProtKB-EC"/>
</dbReference>
<dbReference type="GO" id="GO:0005829">
    <property type="term" value="C:cytosol"/>
    <property type="evidence" value="ECO:0007669"/>
    <property type="project" value="TreeGrafter"/>
</dbReference>
<evidence type="ECO:0000256" key="6">
    <source>
        <dbReference type="ARBA" id="ARBA00023146"/>
    </source>
</evidence>
<evidence type="ECO:0000313" key="8">
    <source>
        <dbReference type="EMBL" id="VAW39953.1"/>
    </source>
</evidence>
<keyword evidence="2 8" id="KW-0436">Ligase</keyword>
<dbReference type="PRINTS" id="PR00982">
    <property type="entry name" value="TRNASYNTHLYS"/>
</dbReference>
<keyword evidence="3" id="KW-0479">Metal-binding</keyword>
<dbReference type="SUPFAM" id="SSF50249">
    <property type="entry name" value="Nucleic acid-binding proteins"/>
    <property type="match status" value="1"/>
</dbReference>
<reference evidence="8" key="1">
    <citation type="submission" date="2018-06" db="EMBL/GenBank/DDBJ databases">
        <authorList>
            <person name="Zhirakovskaya E."/>
        </authorList>
    </citation>
    <scope>NUCLEOTIDE SEQUENCE</scope>
</reference>
<accession>A0A3B0VI28</accession>
<dbReference type="InterPro" id="IPR002313">
    <property type="entry name" value="Lys-tRNA-ligase_II"/>
</dbReference>
<dbReference type="NCBIfam" id="TIGR00499">
    <property type="entry name" value="lysS_bact"/>
    <property type="match status" value="1"/>
</dbReference>
<keyword evidence="5" id="KW-0067">ATP-binding</keyword>
<dbReference type="HAMAP" id="MF_00252">
    <property type="entry name" value="Lys_tRNA_synth_class2"/>
    <property type="match status" value="1"/>
</dbReference>
<evidence type="ECO:0000259" key="7">
    <source>
        <dbReference type="PROSITE" id="PS50862"/>
    </source>
</evidence>
<dbReference type="NCBIfam" id="NF001756">
    <property type="entry name" value="PRK00484.1"/>
    <property type="match status" value="1"/>
</dbReference>
<dbReference type="Gene3D" id="3.30.930.10">
    <property type="entry name" value="Bira Bifunctional Protein, Domain 2"/>
    <property type="match status" value="1"/>
</dbReference>
<dbReference type="PANTHER" id="PTHR42918:SF15">
    <property type="entry name" value="LYSINE--TRNA LIGASE, CHLOROPLASTIC_MITOCHONDRIAL"/>
    <property type="match status" value="1"/>
</dbReference>
<dbReference type="Pfam" id="PF00152">
    <property type="entry name" value="tRNA-synt_2"/>
    <property type="match status" value="1"/>
</dbReference>
<feature type="non-terminal residue" evidence="8">
    <location>
        <position position="1"/>
    </location>
</feature>
<dbReference type="CDD" id="cd00775">
    <property type="entry name" value="LysRS_core"/>
    <property type="match status" value="1"/>
</dbReference>
<dbReference type="GO" id="GO:0046872">
    <property type="term" value="F:metal ion binding"/>
    <property type="evidence" value="ECO:0007669"/>
    <property type="project" value="UniProtKB-KW"/>
</dbReference>
<dbReference type="EMBL" id="UOEU01000772">
    <property type="protein sequence ID" value="VAW39953.1"/>
    <property type="molecule type" value="Genomic_DNA"/>
</dbReference>
<keyword evidence="6 8" id="KW-0030">Aminoacyl-tRNA synthetase</keyword>
<dbReference type="GO" id="GO:0000049">
    <property type="term" value="F:tRNA binding"/>
    <property type="evidence" value="ECO:0007669"/>
    <property type="project" value="TreeGrafter"/>
</dbReference>
<keyword evidence="4" id="KW-0547">Nucleotide-binding</keyword>
<evidence type="ECO:0000256" key="2">
    <source>
        <dbReference type="ARBA" id="ARBA00022598"/>
    </source>
</evidence>
<dbReference type="CDD" id="cd04322">
    <property type="entry name" value="LysRS_N"/>
    <property type="match status" value="1"/>
</dbReference>
<dbReference type="Gene3D" id="2.40.50.140">
    <property type="entry name" value="Nucleic acid-binding proteins"/>
    <property type="match status" value="1"/>
</dbReference>
<proteinExistence type="inferred from homology"/>
<dbReference type="AlphaFoldDB" id="A0A3B0VI28"/>
<dbReference type="InterPro" id="IPR044136">
    <property type="entry name" value="Lys-tRNA-ligase_II_N"/>
</dbReference>
<dbReference type="PANTHER" id="PTHR42918">
    <property type="entry name" value="LYSYL-TRNA SYNTHETASE"/>
    <property type="match status" value="1"/>
</dbReference>
<dbReference type="GO" id="GO:0005524">
    <property type="term" value="F:ATP binding"/>
    <property type="evidence" value="ECO:0007669"/>
    <property type="project" value="UniProtKB-KW"/>
</dbReference>
<organism evidence="8">
    <name type="scientific">hydrothermal vent metagenome</name>
    <dbReference type="NCBI Taxonomy" id="652676"/>
    <lineage>
        <taxon>unclassified sequences</taxon>
        <taxon>metagenomes</taxon>
        <taxon>ecological metagenomes</taxon>
    </lineage>
</organism>
<evidence type="ECO:0000256" key="3">
    <source>
        <dbReference type="ARBA" id="ARBA00022723"/>
    </source>
</evidence>
<evidence type="ECO:0000256" key="5">
    <source>
        <dbReference type="ARBA" id="ARBA00022840"/>
    </source>
</evidence>
<dbReference type="InterPro" id="IPR018149">
    <property type="entry name" value="Lys-tRNA-synth_II_C"/>
</dbReference>
<dbReference type="InterPro" id="IPR004364">
    <property type="entry name" value="Aa-tRNA-synt_II"/>
</dbReference>
<dbReference type="InterPro" id="IPR006195">
    <property type="entry name" value="aa-tRNA-synth_II"/>
</dbReference>